<dbReference type="SUPFAM" id="SSF49401">
    <property type="entry name" value="Bacterial adhesins"/>
    <property type="match status" value="1"/>
</dbReference>
<accession>A0ABN8T9Z9</accession>
<keyword evidence="4" id="KW-1185">Reference proteome</keyword>
<dbReference type="RefSeq" id="WP_149462434.1">
    <property type="nucleotide sequence ID" value="NZ_CALSBS010000005.1"/>
</dbReference>
<proteinExistence type="predicted"/>
<evidence type="ECO:0000313" key="4">
    <source>
        <dbReference type="Proteomes" id="UP001152651"/>
    </source>
</evidence>
<comment type="caution">
    <text evidence="3">The sequence shown here is derived from an EMBL/GenBank/DDBJ whole genome shotgun (WGS) entry which is preliminary data.</text>
</comment>
<dbReference type="Pfam" id="PF00419">
    <property type="entry name" value="Fimbrial"/>
    <property type="match status" value="1"/>
</dbReference>
<feature type="chain" id="PRO_5046374425" evidence="1">
    <location>
        <begin position="23"/>
        <end position="178"/>
    </location>
</feature>
<evidence type="ECO:0000259" key="2">
    <source>
        <dbReference type="Pfam" id="PF00419"/>
    </source>
</evidence>
<dbReference type="InterPro" id="IPR036937">
    <property type="entry name" value="Adhesion_dom_fimbrial_sf"/>
</dbReference>
<dbReference type="Gene3D" id="2.60.40.1090">
    <property type="entry name" value="Fimbrial-type adhesion domain"/>
    <property type="match status" value="1"/>
</dbReference>
<evidence type="ECO:0000313" key="3">
    <source>
        <dbReference type="EMBL" id="CAH6636820.1"/>
    </source>
</evidence>
<feature type="signal peptide" evidence="1">
    <location>
        <begin position="1"/>
        <end position="22"/>
    </location>
</feature>
<feature type="domain" description="Fimbrial-type adhesion" evidence="2">
    <location>
        <begin position="28"/>
        <end position="178"/>
    </location>
</feature>
<dbReference type="PANTHER" id="PTHR33420:SF10">
    <property type="entry name" value="FIMBRIAE MAJOR SUBUNIT"/>
    <property type="match status" value="1"/>
</dbReference>
<dbReference type="PANTHER" id="PTHR33420">
    <property type="entry name" value="FIMBRIAL SUBUNIT ELFA-RELATED"/>
    <property type="match status" value="1"/>
</dbReference>
<name>A0ABN8T9Z9_9ENTR</name>
<dbReference type="InterPro" id="IPR008966">
    <property type="entry name" value="Adhesion_dom_sf"/>
</dbReference>
<reference evidence="3" key="1">
    <citation type="submission" date="2022-05" db="EMBL/GenBank/DDBJ databases">
        <authorList>
            <person name="Blom J."/>
        </authorList>
    </citation>
    <scope>NUCLEOTIDE SEQUENCE</scope>
    <source>
        <strain evidence="3">Type strain: CPO20170097</strain>
    </source>
</reference>
<dbReference type="InterPro" id="IPR050263">
    <property type="entry name" value="Bact_Fimbrial_Adh_Pro"/>
</dbReference>
<evidence type="ECO:0000256" key="1">
    <source>
        <dbReference type="SAM" id="SignalP"/>
    </source>
</evidence>
<dbReference type="Proteomes" id="UP001152651">
    <property type="component" value="Unassembled WGS sequence"/>
</dbReference>
<organism evidence="3 4">
    <name type="scientific">Pseudocitrobacter vendiensis</name>
    <dbReference type="NCBI Taxonomy" id="2488306"/>
    <lineage>
        <taxon>Bacteria</taxon>
        <taxon>Pseudomonadati</taxon>
        <taxon>Pseudomonadota</taxon>
        <taxon>Gammaproteobacteria</taxon>
        <taxon>Enterobacterales</taxon>
        <taxon>Enterobacteriaceae</taxon>
        <taxon>Pseudocitrobacter</taxon>
    </lineage>
</organism>
<gene>
    <name evidence="3" type="ORF">FBBNIHIM_08330</name>
</gene>
<keyword evidence="1" id="KW-0732">Signal</keyword>
<sequence>MLKKCYLAMLSGSLLVSANAMALSDNTITFQGEVTDETCSVAINGNQATPVVLLPTVSSSDLAASGDTAGPVTFDIGLTGCTGDTTNATKISTVFVGNQVTTNGNLGNTGTAANVEVQILDTKGTEINLTNGFTGTGDLTLAAGEKEASATYTAQYYASGKATAGTVESTMQYAVSYQ</sequence>
<dbReference type="InterPro" id="IPR000259">
    <property type="entry name" value="Adhesion_dom_fimbrial"/>
</dbReference>
<protein>
    <submittedName>
        <fullName evidence="3">P pilus assembly protein, pilin FimA</fullName>
    </submittedName>
</protein>
<dbReference type="EMBL" id="CALSBS010000005">
    <property type="protein sequence ID" value="CAH6636820.1"/>
    <property type="molecule type" value="Genomic_DNA"/>
</dbReference>